<dbReference type="InterPro" id="IPR015421">
    <property type="entry name" value="PyrdxlP-dep_Trfase_major"/>
</dbReference>
<evidence type="ECO:0000256" key="6">
    <source>
        <dbReference type="ARBA" id="ARBA00023004"/>
    </source>
</evidence>
<name>A0ABP0I0Z0_9DINO</name>
<protein>
    <recommendedName>
        <fullName evidence="3">cysteine desulfurase</fullName>
        <ecNumber evidence="3">2.8.1.7</ecNumber>
    </recommendedName>
</protein>
<evidence type="ECO:0000259" key="9">
    <source>
        <dbReference type="Pfam" id="PF00266"/>
    </source>
</evidence>
<keyword evidence="7" id="KW-0411">Iron-sulfur</keyword>
<evidence type="ECO:0000313" key="10">
    <source>
        <dbReference type="EMBL" id="CAK8996239.1"/>
    </source>
</evidence>
<keyword evidence="4" id="KW-0479">Metal-binding</keyword>
<dbReference type="EC" id="2.8.1.7" evidence="3"/>
<dbReference type="Proteomes" id="UP001642464">
    <property type="component" value="Unassembled WGS sequence"/>
</dbReference>
<proteinExistence type="inferred from homology"/>
<dbReference type="Gene3D" id="3.90.1150.10">
    <property type="entry name" value="Aspartate Aminotransferase, domain 1"/>
    <property type="match status" value="1"/>
</dbReference>
<evidence type="ECO:0000256" key="4">
    <source>
        <dbReference type="ARBA" id="ARBA00022723"/>
    </source>
</evidence>
<dbReference type="InterPro" id="IPR020578">
    <property type="entry name" value="Aminotrans_V_PyrdxlP_BS"/>
</dbReference>
<evidence type="ECO:0000256" key="2">
    <source>
        <dbReference type="ARBA" id="ARBA00006490"/>
    </source>
</evidence>
<accession>A0ABP0I0Z0</accession>
<sequence length="241" mass="25726">MFVNNEIGTKQPVEKIGKICKDRGIFFHVDAAQAVGKVSIDVKQLCVDALSVSAHKLHGPKGIGALAVSMEMEGLIKEYPFKVGGGQERGLRSGTVPVPLAVGFGQAAQLAREHLQLHSAQKRCQELGQKLFHGIQQGHPTICLNGSHEKRIWSNVSVCILDLDGGDLLQRVLPQVSCSNSSACNGTFHGSHVLEAIGVDTVCNAVLRFGLTRMTTDADVGTAIASVLSAIRQACAHRKQC</sequence>
<comment type="similarity">
    <text evidence="2">Belongs to the class-V pyridoxal-phosphate-dependent aminotransferase family. NifS/IscS subfamily.</text>
</comment>
<evidence type="ECO:0000256" key="3">
    <source>
        <dbReference type="ARBA" id="ARBA00012239"/>
    </source>
</evidence>
<comment type="cofactor">
    <cofactor evidence="1 8">
        <name>pyridoxal 5'-phosphate</name>
        <dbReference type="ChEBI" id="CHEBI:597326"/>
    </cofactor>
</comment>
<comment type="caution">
    <text evidence="10">The sequence shown here is derived from an EMBL/GenBank/DDBJ whole genome shotgun (WGS) entry which is preliminary data.</text>
</comment>
<dbReference type="SUPFAM" id="SSF53383">
    <property type="entry name" value="PLP-dependent transferases"/>
    <property type="match status" value="1"/>
</dbReference>
<dbReference type="PROSITE" id="PS00595">
    <property type="entry name" value="AA_TRANSFER_CLASS_5"/>
    <property type="match status" value="1"/>
</dbReference>
<dbReference type="InterPro" id="IPR015422">
    <property type="entry name" value="PyrdxlP-dep_Trfase_small"/>
</dbReference>
<organism evidence="10 11">
    <name type="scientific">Durusdinium trenchii</name>
    <dbReference type="NCBI Taxonomy" id="1381693"/>
    <lineage>
        <taxon>Eukaryota</taxon>
        <taxon>Sar</taxon>
        <taxon>Alveolata</taxon>
        <taxon>Dinophyceae</taxon>
        <taxon>Suessiales</taxon>
        <taxon>Symbiodiniaceae</taxon>
        <taxon>Durusdinium</taxon>
    </lineage>
</organism>
<evidence type="ECO:0000256" key="5">
    <source>
        <dbReference type="ARBA" id="ARBA00022898"/>
    </source>
</evidence>
<evidence type="ECO:0000256" key="7">
    <source>
        <dbReference type="ARBA" id="ARBA00023014"/>
    </source>
</evidence>
<dbReference type="InterPro" id="IPR015424">
    <property type="entry name" value="PyrdxlP-dep_Trfase"/>
</dbReference>
<feature type="domain" description="Aminotransferase class V" evidence="9">
    <location>
        <begin position="2"/>
        <end position="220"/>
    </location>
</feature>
<dbReference type="Gene3D" id="3.40.640.10">
    <property type="entry name" value="Type I PLP-dependent aspartate aminotransferase-like (Major domain)"/>
    <property type="match status" value="1"/>
</dbReference>
<evidence type="ECO:0000313" key="11">
    <source>
        <dbReference type="Proteomes" id="UP001642464"/>
    </source>
</evidence>
<gene>
    <name evidence="10" type="ORF">SCF082_LOCUS4700</name>
</gene>
<dbReference type="Pfam" id="PF00266">
    <property type="entry name" value="Aminotran_5"/>
    <property type="match status" value="1"/>
</dbReference>
<dbReference type="PANTHER" id="PTHR11601">
    <property type="entry name" value="CYSTEINE DESULFURYLASE FAMILY MEMBER"/>
    <property type="match status" value="1"/>
</dbReference>
<evidence type="ECO:0000256" key="1">
    <source>
        <dbReference type="ARBA" id="ARBA00001933"/>
    </source>
</evidence>
<reference evidence="10 11" key="1">
    <citation type="submission" date="2024-02" db="EMBL/GenBank/DDBJ databases">
        <authorList>
            <person name="Chen Y."/>
            <person name="Shah S."/>
            <person name="Dougan E. K."/>
            <person name="Thang M."/>
            <person name="Chan C."/>
        </authorList>
    </citation>
    <scope>NUCLEOTIDE SEQUENCE [LARGE SCALE GENOMIC DNA]</scope>
</reference>
<dbReference type="InterPro" id="IPR000192">
    <property type="entry name" value="Aminotrans_V_dom"/>
</dbReference>
<dbReference type="PANTHER" id="PTHR11601:SF34">
    <property type="entry name" value="CYSTEINE DESULFURASE"/>
    <property type="match status" value="1"/>
</dbReference>
<dbReference type="EMBL" id="CAXAMM010002459">
    <property type="protein sequence ID" value="CAK8996239.1"/>
    <property type="molecule type" value="Genomic_DNA"/>
</dbReference>
<keyword evidence="5" id="KW-0663">Pyridoxal phosphate</keyword>
<keyword evidence="11" id="KW-1185">Reference proteome</keyword>
<keyword evidence="6" id="KW-0408">Iron</keyword>
<evidence type="ECO:0000256" key="8">
    <source>
        <dbReference type="RuleBase" id="RU004504"/>
    </source>
</evidence>